<evidence type="ECO:0000256" key="7">
    <source>
        <dbReference type="ARBA" id="ARBA00023122"/>
    </source>
</evidence>
<dbReference type="PROSITE" id="PS51371">
    <property type="entry name" value="CBS"/>
    <property type="match status" value="2"/>
</dbReference>
<evidence type="ECO:0000256" key="1">
    <source>
        <dbReference type="ARBA" id="ARBA00004651"/>
    </source>
</evidence>
<dbReference type="Pfam" id="PF00571">
    <property type="entry name" value="CBS"/>
    <property type="match status" value="2"/>
</dbReference>
<protein>
    <submittedName>
        <fullName evidence="12">CBS domain containing-hemolysin-like protein</fullName>
    </submittedName>
</protein>
<dbReference type="Gene3D" id="3.10.580.10">
    <property type="entry name" value="CBS-domain"/>
    <property type="match status" value="1"/>
</dbReference>
<reference evidence="12 13" key="1">
    <citation type="submission" date="2023-07" db="EMBL/GenBank/DDBJ databases">
        <title>Sorghum-associated microbial communities from plants grown in Nebraska, USA.</title>
        <authorList>
            <person name="Schachtman D."/>
        </authorList>
    </citation>
    <scope>NUCLEOTIDE SEQUENCE [LARGE SCALE GENOMIC DNA]</scope>
    <source>
        <strain evidence="12 13">BE167</strain>
    </source>
</reference>
<feature type="domain" description="CBS" evidence="11">
    <location>
        <begin position="271"/>
        <end position="328"/>
    </location>
</feature>
<dbReference type="PANTHER" id="PTHR22777">
    <property type="entry name" value="HEMOLYSIN-RELATED"/>
    <property type="match status" value="1"/>
</dbReference>
<dbReference type="SMART" id="SM00116">
    <property type="entry name" value="CBS"/>
    <property type="match status" value="2"/>
</dbReference>
<evidence type="ECO:0000256" key="9">
    <source>
        <dbReference type="PROSITE-ProRule" id="PRU00703"/>
    </source>
</evidence>
<dbReference type="PANTHER" id="PTHR22777:SF32">
    <property type="entry name" value="UPF0053 INNER MEMBRANE PROTEIN YFJD"/>
    <property type="match status" value="1"/>
</dbReference>
<dbReference type="CDD" id="cd04590">
    <property type="entry name" value="CBS_pair_CorC_HlyC_assoc"/>
    <property type="match status" value="1"/>
</dbReference>
<evidence type="ECO:0000256" key="5">
    <source>
        <dbReference type="ARBA" id="ARBA00022737"/>
    </source>
</evidence>
<keyword evidence="13" id="KW-1185">Reference proteome</keyword>
<evidence type="ECO:0000256" key="3">
    <source>
        <dbReference type="ARBA" id="ARBA00022475"/>
    </source>
</evidence>
<dbReference type="InterPro" id="IPR016169">
    <property type="entry name" value="FAD-bd_PCMH_sub2"/>
</dbReference>
<evidence type="ECO:0000256" key="6">
    <source>
        <dbReference type="ARBA" id="ARBA00022989"/>
    </source>
</evidence>
<evidence type="ECO:0000256" key="2">
    <source>
        <dbReference type="ARBA" id="ARBA00006337"/>
    </source>
</evidence>
<proteinExistence type="inferred from homology"/>
<accession>A0ABU1U6X5</accession>
<evidence type="ECO:0000256" key="8">
    <source>
        <dbReference type="ARBA" id="ARBA00023136"/>
    </source>
</evidence>
<keyword evidence="5" id="KW-0677">Repeat</keyword>
<organism evidence="12 13">
    <name type="scientific">Arthrobacter ginsengisoli</name>
    <dbReference type="NCBI Taxonomy" id="1356565"/>
    <lineage>
        <taxon>Bacteria</taxon>
        <taxon>Bacillati</taxon>
        <taxon>Actinomycetota</taxon>
        <taxon>Actinomycetes</taxon>
        <taxon>Micrococcales</taxon>
        <taxon>Micrococcaceae</taxon>
        <taxon>Arthrobacter</taxon>
    </lineage>
</organism>
<name>A0ABU1U6X5_9MICC</name>
<dbReference type="Pfam" id="PF03471">
    <property type="entry name" value="CorC_HlyC"/>
    <property type="match status" value="1"/>
</dbReference>
<dbReference type="InterPro" id="IPR000644">
    <property type="entry name" value="CBS_dom"/>
</dbReference>
<feature type="transmembrane region" description="Helical" evidence="10">
    <location>
        <begin position="128"/>
        <end position="151"/>
    </location>
</feature>
<dbReference type="EMBL" id="JAVDVQ010000001">
    <property type="protein sequence ID" value="MDR7080867.1"/>
    <property type="molecule type" value="Genomic_DNA"/>
</dbReference>
<dbReference type="InterPro" id="IPR044751">
    <property type="entry name" value="Ion_transp-like_CBS"/>
</dbReference>
<keyword evidence="4 10" id="KW-0812">Transmembrane</keyword>
<dbReference type="InterPro" id="IPR002550">
    <property type="entry name" value="CNNM"/>
</dbReference>
<comment type="similarity">
    <text evidence="2">Belongs to the UPF0053 family.</text>
</comment>
<dbReference type="RefSeq" id="WP_310049575.1">
    <property type="nucleotide sequence ID" value="NZ_JAVDVQ010000001.1"/>
</dbReference>
<evidence type="ECO:0000313" key="12">
    <source>
        <dbReference type="EMBL" id="MDR7080867.1"/>
    </source>
</evidence>
<dbReference type="InterPro" id="IPR046342">
    <property type="entry name" value="CBS_dom_sf"/>
</dbReference>
<dbReference type="InterPro" id="IPR005170">
    <property type="entry name" value="Transptr-assoc_dom"/>
</dbReference>
<evidence type="ECO:0000259" key="11">
    <source>
        <dbReference type="PROSITE" id="PS51371"/>
    </source>
</evidence>
<keyword evidence="8 10" id="KW-0472">Membrane</keyword>
<keyword evidence="3" id="KW-1003">Cell membrane</keyword>
<evidence type="ECO:0000313" key="13">
    <source>
        <dbReference type="Proteomes" id="UP001252243"/>
    </source>
</evidence>
<dbReference type="InterPro" id="IPR036318">
    <property type="entry name" value="FAD-bd_PCMH-like_sf"/>
</dbReference>
<dbReference type="Proteomes" id="UP001252243">
    <property type="component" value="Unassembled WGS sequence"/>
</dbReference>
<dbReference type="Pfam" id="PF01595">
    <property type="entry name" value="CNNM"/>
    <property type="match status" value="1"/>
</dbReference>
<evidence type="ECO:0000256" key="4">
    <source>
        <dbReference type="ARBA" id="ARBA00022692"/>
    </source>
</evidence>
<feature type="domain" description="CBS" evidence="11">
    <location>
        <begin position="203"/>
        <end position="264"/>
    </location>
</feature>
<dbReference type="Gene3D" id="3.30.465.10">
    <property type="match status" value="1"/>
</dbReference>
<sequence length="443" mass="48173">MTPLILAGMALVFLSFAAFLTAAESAFNYLSRHDAEAAILHSRGNALKRIMAQPVAHMRALRFWRIWFDMASAVAVTVLLNSVLDNVWLSGLIATGVMALLGFVIVGVSPRQIGRVHSAGLVRFSAPLIRWLCWVLGPIPGWLVTLGSAVAPGAPADNEAFFSEEEFRELVDRATESDVIEDNEAELIQSVFDFGDTLVRSVMVPRTDILSIDSGSSLHRAMSLFLRSGYSRIPVIGENTDQVLGIVYLKDVAAVIHNLAPGEEPPVVDELARDVRYVPDSKPVSELLRELQMESTHVAIVIDEYGGTAGLVTLEDLIEEIVGEIVDEYDTESAEAVELGDGRYRVSARMSIDDLGELFDLELDDDEVDTVGGLLAKALGRVPIVGSTVAVHGLSLRADRLEGRRNRVSHIIAAAVPKEQTDLEDLLDEAAPIQQGVSREQAE</sequence>
<gene>
    <name evidence="12" type="ORF">J2X01_000136</name>
</gene>
<keyword evidence="7 9" id="KW-0129">CBS domain</keyword>
<dbReference type="SUPFAM" id="SSF56176">
    <property type="entry name" value="FAD-binding/transporter-associated domain-like"/>
    <property type="match status" value="1"/>
</dbReference>
<keyword evidence="6 10" id="KW-1133">Transmembrane helix</keyword>
<comment type="subcellular location">
    <subcellularLocation>
        <location evidence="1">Cell membrane</location>
        <topology evidence="1">Multi-pass membrane protein</topology>
    </subcellularLocation>
</comment>
<dbReference type="SMART" id="SM01091">
    <property type="entry name" value="CorC_HlyC"/>
    <property type="match status" value="1"/>
</dbReference>
<comment type="caution">
    <text evidence="12">The sequence shown here is derived from an EMBL/GenBank/DDBJ whole genome shotgun (WGS) entry which is preliminary data.</text>
</comment>
<dbReference type="SUPFAM" id="SSF54631">
    <property type="entry name" value="CBS-domain pair"/>
    <property type="match status" value="1"/>
</dbReference>
<feature type="transmembrane region" description="Helical" evidence="10">
    <location>
        <begin position="87"/>
        <end position="108"/>
    </location>
</feature>
<evidence type="ECO:0000256" key="10">
    <source>
        <dbReference type="SAM" id="Phobius"/>
    </source>
</evidence>